<evidence type="ECO:0000313" key="2">
    <source>
        <dbReference type="EMBL" id="MFC5006022.1"/>
    </source>
</evidence>
<dbReference type="Gene3D" id="3.30.830.10">
    <property type="entry name" value="Metalloenzyme, LuxS/M16 peptidase-like"/>
    <property type="match status" value="2"/>
</dbReference>
<dbReference type="RefSeq" id="WP_380126613.1">
    <property type="nucleotide sequence ID" value="NZ_JBHSIU010000087.1"/>
</dbReference>
<dbReference type="InterPro" id="IPR011249">
    <property type="entry name" value="Metalloenz_LuxS/M16"/>
</dbReference>
<organism evidence="2 3">
    <name type="scientific">Dactylosporangium cerinum</name>
    <dbReference type="NCBI Taxonomy" id="1434730"/>
    <lineage>
        <taxon>Bacteria</taxon>
        <taxon>Bacillati</taxon>
        <taxon>Actinomycetota</taxon>
        <taxon>Actinomycetes</taxon>
        <taxon>Micromonosporales</taxon>
        <taxon>Micromonosporaceae</taxon>
        <taxon>Dactylosporangium</taxon>
    </lineage>
</organism>
<reference evidence="3" key="1">
    <citation type="journal article" date="2019" name="Int. J. Syst. Evol. Microbiol.">
        <title>The Global Catalogue of Microorganisms (GCM) 10K type strain sequencing project: providing services to taxonomists for standard genome sequencing and annotation.</title>
        <authorList>
            <consortium name="The Broad Institute Genomics Platform"/>
            <consortium name="The Broad Institute Genome Sequencing Center for Infectious Disease"/>
            <person name="Wu L."/>
            <person name="Ma J."/>
        </authorList>
    </citation>
    <scope>NUCLEOTIDE SEQUENCE [LARGE SCALE GENOMIC DNA]</scope>
    <source>
        <strain evidence="3">CGMCC 4.7152</strain>
    </source>
</reference>
<keyword evidence="3" id="KW-1185">Reference proteome</keyword>
<feature type="transmembrane region" description="Helical" evidence="1">
    <location>
        <begin position="546"/>
        <end position="566"/>
    </location>
</feature>
<protein>
    <submittedName>
        <fullName evidence="2">Insulinase family protein</fullName>
    </submittedName>
</protein>
<dbReference type="EMBL" id="JBHSIU010000087">
    <property type="protein sequence ID" value="MFC5006022.1"/>
    <property type="molecule type" value="Genomic_DNA"/>
</dbReference>
<accession>A0ABV9WCP7</accession>
<name>A0ABV9WCP7_9ACTN</name>
<evidence type="ECO:0000256" key="1">
    <source>
        <dbReference type="SAM" id="Phobius"/>
    </source>
</evidence>
<keyword evidence="1" id="KW-0812">Transmembrane</keyword>
<keyword evidence="1" id="KW-0472">Membrane</keyword>
<proteinExistence type="predicted"/>
<comment type="caution">
    <text evidence="2">The sequence shown here is derived from an EMBL/GenBank/DDBJ whole genome shotgun (WGS) entry which is preliminary data.</text>
</comment>
<dbReference type="SUPFAM" id="SSF63411">
    <property type="entry name" value="LuxS/MPP-like metallohydrolase"/>
    <property type="match status" value="2"/>
</dbReference>
<gene>
    <name evidence="2" type="ORF">ACFPIJ_50395</name>
</gene>
<sequence>MLRHTEVDGVPTLLTPSSGPMIAGLTFRVGLVDEGLARTGITHLVEHLALHRHGVADHHYNGATGSIVTHFHMQGSEADIVRYLEMVCDSLSDLPVERLETEKAILRTEAAGRADGVNALLPLWRYGAQHFGLVSYPEWGVDQLTADDVRAWARAWFTRENAVLWISGDQVPAGLRLRLPGGGHRRPVPPAATVLPSTPAYFTGPNGGVVFDGLMRRHTAGTLFGGMLERELFRALRQEGGLSYTASASYDPRGDGFAVVTAFADALPERQGAVLGGFVDVLAGFRVGRIEQADLDAVRAKREESLAHPDVHAGRLPGLATNLLIGEPLLSVDELRAELRAVTPAGIHDAALQVTGSGLLQVPPGHRADWAGFTAAPTTSSETIPGYTFRSVDGSGAALVLGAEGVSLVEGERRVTVRFRTCAAVHAWPDGARQLIGLDGITVRIEPTLFAAPPDTAARIDAAVDPALVVRMPARKPDAIPRPYTPAQPPPTQLFPAASPDPNLVLVPGAQQGLPQPLIQPLAPAAFPAGRYAARPGRVRPGTGQLVAMIVLFACGMVFLCLAGILTSATAEGLEPGEKEFRDLGWFMILTVAWASTLSLLGPAGYLLVRRLRS</sequence>
<dbReference type="Proteomes" id="UP001595912">
    <property type="component" value="Unassembled WGS sequence"/>
</dbReference>
<evidence type="ECO:0000313" key="3">
    <source>
        <dbReference type="Proteomes" id="UP001595912"/>
    </source>
</evidence>
<feature type="transmembrane region" description="Helical" evidence="1">
    <location>
        <begin position="586"/>
        <end position="609"/>
    </location>
</feature>
<keyword evidence="1" id="KW-1133">Transmembrane helix</keyword>